<comment type="caution">
    <text evidence="2">The sequence shown here is derived from an EMBL/GenBank/DDBJ whole genome shotgun (WGS) entry which is preliminary data.</text>
</comment>
<gene>
    <name evidence="2" type="ORF">ABID46_001340</name>
</gene>
<feature type="transmembrane region" description="Helical" evidence="1">
    <location>
        <begin position="66"/>
        <end position="94"/>
    </location>
</feature>
<evidence type="ECO:0000313" key="2">
    <source>
        <dbReference type="EMBL" id="MET3731759.1"/>
    </source>
</evidence>
<dbReference type="RefSeq" id="WP_354508326.1">
    <property type="nucleotide sequence ID" value="NZ_JBEPMO010000006.1"/>
</dbReference>
<name>A0ABV2LT65_9FLAO</name>
<keyword evidence="1" id="KW-0812">Transmembrane</keyword>
<evidence type="ECO:0000256" key="1">
    <source>
        <dbReference type="SAM" id="Phobius"/>
    </source>
</evidence>
<reference evidence="2 3" key="1">
    <citation type="submission" date="2024-06" db="EMBL/GenBank/DDBJ databases">
        <title>Genomic Encyclopedia of Type Strains, Phase IV (KMG-IV): sequencing the most valuable type-strain genomes for metagenomic binning, comparative biology and taxonomic classification.</title>
        <authorList>
            <person name="Goeker M."/>
        </authorList>
    </citation>
    <scope>NUCLEOTIDE SEQUENCE [LARGE SCALE GENOMIC DNA]</scope>
    <source>
        <strain evidence="2 3">DSM 29388</strain>
    </source>
</reference>
<keyword evidence="1" id="KW-1133">Transmembrane helix</keyword>
<keyword evidence="1" id="KW-0472">Membrane</keyword>
<keyword evidence="3" id="KW-1185">Reference proteome</keyword>
<dbReference type="PROSITE" id="PS51257">
    <property type="entry name" value="PROKAR_LIPOPROTEIN"/>
    <property type="match status" value="1"/>
</dbReference>
<organism evidence="2 3">
    <name type="scientific">Moheibacter stercoris</name>
    <dbReference type="NCBI Taxonomy" id="1628251"/>
    <lineage>
        <taxon>Bacteria</taxon>
        <taxon>Pseudomonadati</taxon>
        <taxon>Bacteroidota</taxon>
        <taxon>Flavobacteriia</taxon>
        <taxon>Flavobacteriales</taxon>
        <taxon>Weeksellaceae</taxon>
        <taxon>Moheibacter</taxon>
    </lineage>
</organism>
<dbReference type="Proteomes" id="UP001549146">
    <property type="component" value="Unassembled WGS sequence"/>
</dbReference>
<accession>A0ABV2LT65</accession>
<feature type="transmembrane region" description="Helical" evidence="1">
    <location>
        <begin position="151"/>
        <end position="174"/>
    </location>
</feature>
<sequence>MGKVKFLPKLGFFLLVIVLSILLSCNYGIIHDTITYSISPEYYTKYKFIEFGLISEPMENTVIKPFVLVILTGIIATWWMGLLIGLILGTLNLIYFNSFKQNVIIYFRLVAILFITTTIAAFIGYFIGIYTFTGKEFYFHFTENILNKRDYHTVGMIHNLSYIGAVVGIILSLLKFRGLRKSISNF</sequence>
<feature type="transmembrane region" description="Helical" evidence="1">
    <location>
        <begin position="106"/>
        <end position="131"/>
    </location>
</feature>
<feature type="transmembrane region" description="Helical" evidence="1">
    <location>
        <begin position="12"/>
        <end position="30"/>
    </location>
</feature>
<evidence type="ECO:0000313" key="3">
    <source>
        <dbReference type="Proteomes" id="UP001549146"/>
    </source>
</evidence>
<evidence type="ECO:0008006" key="4">
    <source>
        <dbReference type="Google" id="ProtNLM"/>
    </source>
</evidence>
<dbReference type="EMBL" id="JBEPMO010000006">
    <property type="protein sequence ID" value="MET3731759.1"/>
    <property type="molecule type" value="Genomic_DNA"/>
</dbReference>
<protein>
    <recommendedName>
        <fullName evidence="4">Lipoprotein</fullName>
    </recommendedName>
</protein>
<proteinExistence type="predicted"/>